<evidence type="ECO:0000313" key="5">
    <source>
        <dbReference type="EMBL" id="GAA3883140.1"/>
    </source>
</evidence>
<reference evidence="6" key="1">
    <citation type="journal article" date="2019" name="Int. J. Syst. Evol. Microbiol.">
        <title>The Global Catalogue of Microorganisms (GCM) 10K type strain sequencing project: providing services to taxonomists for standard genome sequencing and annotation.</title>
        <authorList>
            <consortium name="The Broad Institute Genomics Platform"/>
            <consortium name="The Broad Institute Genome Sequencing Center for Infectious Disease"/>
            <person name="Wu L."/>
            <person name="Ma J."/>
        </authorList>
    </citation>
    <scope>NUCLEOTIDE SEQUENCE [LARGE SCALE GENOMIC DNA]</scope>
    <source>
        <strain evidence="6">JCM 17021</strain>
    </source>
</reference>
<dbReference type="InterPro" id="IPR050309">
    <property type="entry name" value="Type-B_Carboxylest/Lipase"/>
</dbReference>
<dbReference type="Proteomes" id="UP001501803">
    <property type="component" value="Unassembled WGS sequence"/>
</dbReference>
<dbReference type="SUPFAM" id="SSF53474">
    <property type="entry name" value="alpha/beta-Hydrolases"/>
    <property type="match status" value="1"/>
</dbReference>
<dbReference type="Pfam" id="PF00135">
    <property type="entry name" value="COesterase"/>
    <property type="match status" value="2"/>
</dbReference>
<evidence type="ECO:0000256" key="3">
    <source>
        <dbReference type="RuleBase" id="RU361235"/>
    </source>
</evidence>
<dbReference type="InterPro" id="IPR019826">
    <property type="entry name" value="Carboxylesterase_B_AS"/>
</dbReference>
<dbReference type="PANTHER" id="PTHR11559">
    <property type="entry name" value="CARBOXYLESTERASE"/>
    <property type="match status" value="1"/>
</dbReference>
<dbReference type="RefSeq" id="WP_345067512.1">
    <property type="nucleotide sequence ID" value="NZ_BAABCN010000008.1"/>
</dbReference>
<dbReference type="InterPro" id="IPR002018">
    <property type="entry name" value="CarbesteraseB"/>
</dbReference>
<dbReference type="Gene3D" id="3.40.50.1820">
    <property type="entry name" value="alpha/beta hydrolase"/>
    <property type="match status" value="1"/>
</dbReference>
<evidence type="ECO:0000256" key="1">
    <source>
        <dbReference type="ARBA" id="ARBA00005964"/>
    </source>
</evidence>
<name>A0ABP7KMV4_9MICO</name>
<evidence type="ECO:0000259" key="4">
    <source>
        <dbReference type="Pfam" id="PF00135"/>
    </source>
</evidence>
<keyword evidence="2 3" id="KW-0378">Hydrolase</keyword>
<comment type="caution">
    <text evidence="5">The sequence shown here is derived from an EMBL/GenBank/DDBJ whole genome shotgun (WGS) entry which is preliminary data.</text>
</comment>
<gene>
    <name evidence="5" type="ORF">GCM10022381_26700</name>
</gene>
<dbReference type="EMBL" id="BAABCN010000008">
    <property type="protein sequence ID" value="GAA3883140.1"/>
    <property type="molecule type" value="Genomic_DNA"/>
</dbReference>
<sequence length="550" mass="59426">MTIGPTVPLTSARLSAKHPLDVRLRGGIVRGVREGGLLAWRGIPYAAPPVGPLRFRAPQPAPPWEGVRDASRYGNVAAQLYRGQFKGVDPRLPAGEDCLTINVLSAAATGRRRRLGLPVMVNIHGGGYSTGSSQDFSGQGVGFVQTGRVVYVSFNYRLGPLGYLHFDRYSTPEHPIDSNLGLRDQVAALAWVRDNIRAFGGDPNNVTLFGESAGGNAVTTLMATPAAAGLFTRAIAQSPPSNAVYSRELADSWAEEYVALLRANLASPAAAPTALPGRLLAGRLAASAPIAPPIVGLPDGELLLAADVDALLAASLALQLRVPDDYPGTFCLAPVVDGDFLPERPLAAFKAGRAHRVPLIIGTNQREGSAFRGRVEILPSTRGRIRPLFQQGPPAAREALRDAYRGLPATRPAVDFAGDSAFWFPSVTVCDYHSRFAPVHAYRFDVAPRLMRLLGLDATHGIEMLALFDRTTTAASRTMTALGGREPFLRAGERMRRHWLRFACTGIVDASWPIYTEDNRLTLIIDAVDRVESDPRGERRRAWRAFLPEI</sequence>
<feature type="domain" description="Carboxylesterase type B" evidence="4">
    <location>
        <begin position="22"/>
        <end position="243"/>
    </location>
</feature>
<organism evidence="5 6">
    <name type="scientific">Leifsonia kafniensis</name>
    <dbReference type="NCBI Taxonomy" id="475957"/>
    <lineage>
        <taxon>Bacteria</taxon>
        <taxon>Bacillati</taxon>
        <taxon>Actinomycetota</taxon>
        <taxon>Actinomycetes</taxon>
        <taxon>Micrococcales</taxon>
        <taxon>Microbacteriaceae</taxon>
        <taxon>Leifsonia</taxon>
    </lineage>
</organism>
<feature type="domain" description="Carboxylesterase type B" evidence="4">
    <location>
        <begin position="322"/>
        <end position="540"/>
    </location>
</feature>
<evidence type="ECO:0000256" key="2">
    <source>
        <dbReference type="ARBA" id="ARBA00022801"/>
    </source>
</evidence>
<evidence type="ECO:0000313" key="6">
    <source>
        <dbReference type="Proteomes" id="UP001501803"/>
    </source>
</evidence>
<accession>A0ABP7KMV4</accession>
<dbReference type="InterPro" id="IPR029058">
    <property type="entry name" value="AB_hydrolase_fold"/>
</dbReference>
<protein>
    <recommendedName>
        <fullName evidence="3">Carboxylic ester hydrolase</fullName>
        <ecNumber evidence="3">3.1.1.-</ecNumber>
    </recommendedName>
</protein>
<comment type="similarity">
    <text evidence="1 3">Belongs to the type-B carboxylesterase/lipase family.</text>
</comment>
<keyword evidence="6" id="KW-1185">Reference proteome</keyword>
<dbReference type="EC" id="3.1.1.-" evidence="3"/>
<proteinExistence type="inferred from homology"/>
<dbReference type="PROSITE" id="PS00122">
    <property type="entry name" value="CARBOXYLESTERASE_B_1"/>
    <property type="match status" value="1"/>
</dbReference>